<accession>A0A2K3NLP2</accession>
<dbReference type="EMBL" id="ASHM01000120">
    <property type="protein sequence ID" value="PNY03945.1"/>
    <property type="molecule type" value="Genomic_DNA"/>
</dbReference>
<feature type="compositionally biased region" description="Polar residues" evidence="1">
    <location>
        <begin position="25"/>
        <end position="44"/>
    </location>
</feature>
<organism evidence="2 3">
    <name type="scientific">Trifolium pratense</name>
    <name type="common">Red clover</name>
    <dbReference type="NCBI Taxonomy" id="57577"/>
    <lineage>
        <taxon>Eukaryota</taxon>
        <taxon>Viridiplantae</taxon>
        <taxon>Streptophyta</taxon>
        <taxon>Embryophyta</taxon>
        <taxon>Tracheophyta</taxon>
        <taxon>Spermatophyta</taxon>
        <taxon>Magnoliopsida</taxon>
        <taxon>eudicotyledons</taxon>
        <taxon>Gunneridae</taxon>
        <taxon>Pentapetalae</taxon>
        <taxon>rosids</taxon>
        <taxon>fabids</taxon>
        <taxon>Fabales</taxon>
        <taxon>Fabaceae</taxon>
        <taxon>Papilionoideae</taxon>
        <taxon>50 kb inversion clade</taxon>
        <taxon>NPAAA clade</taxon>
        <taxon>Hologalegina</taxon>
        <taxon>IRL clade</taxon>
        <taxon>Trifolieae</taxon>
        <taxon>Trifolium</taxon>
    </lineage>
</organism>
<comment type="caution">
    <text evidence="2">The sequence shown here is derived from an EMBL/GenBank/DDBJ whole genome shotgun (WGS) entry which is preliminary data.</text>
</comment>
<dbReference type="AlphaFoldDB" id="A0A2K3NLP2"/>
<feature type="compositionally biased region" description="Basic and acidic residues" evidence="1">
    <location>
        <begin position="1"/>
        <end position="19"/>
    </location>
</feature>
<reference evidence="2 3" key="2">
    <citation type="journal article" date="2017" name="Front. Plant Sci.">
        <title>Gene Classification and Mining of Molecular Markers Useful in Red Clover (Trifolium pratense) Breeding.</title>
        <authorList>
            <person name="Istvanek J."/>
            <person name="Dluhosova J."/>
            <person name="Dluhos P."/>
            <person name="Patkova L."/>
            <person name="Nedelnik J."/>
            <person name="Repkova J."/>
        </authorList>
    </citation>
    <scope>NUCLEOTIDE SEQUENCE [LARGE SCALE GENOMIC DNA]</scope>
    <source>
        <strain evidence="3">cv. Tatra</strain>
        <tissue evidence="2">Young leaves</tissue>
    </source>
</reference>
<proteinExistence type="predicted"/>
<dbReference type="Proteomes" id="UP000236291">
    <property type="component" value="Unassembled WGS sequence"/>
</dbReference>
<feature type="region of interest" description="Disordered" evidence="1">
    <location>
        <begin position="1"/>
        <end position="78"/>
    </location>
</feature>
<evidence type="ECO:0000313" key="2">
    <source>
        <dbReference type="EMBL" id="PNY03945.1"/>
    </source>
</evidence>
<sequence length="78" mass="8746">MIGPSESEKQLCKAKDRWTVVEPEASQTSPSSKIAYTPKPSSKLKQAPPRGRQVTKQSQPKHLRNKTQPKKNQLPPAR</sequence>
<evidence type="ECO:0000256" key="1">
    <source>
        <dbReference type="SAM" id="MobiDB-lite"/>
    </source>
</evidence>
<reference evidence="2 3" key="1">
    <citation type="journal article" date="2014" name="Am. J. Bot.">
        <title>Genome assembly and annotation for red clover (Trifolium pratense; Fabaceae).</title>
        <authorList>
            <person name="Istvanek J."/>
            <person name="Jaros M."/>
            <person name="Krenek A."/>
            <person name="Repkova J."/>
        </authorList>
    </citation>
    <scope>NUCLEOTIDE SEQUENCE [LARGE SCALE GENOMIC DNA]</scope>
    <source>
        <strain evidence="3">cv. Tatra</strain>
        <tissue evidence="2">Young leaves</tissue>
    </source>
</reference>
<protein>
    <submittedName>
        <fullName evidence="2">Uncharacterized protein</fullName>
    </submittedName>
</protein>
<gene>
    <name evidence="2" type="ORF">L195_g000355</name>
</gene>
<feature type="compositionally biased region" description="Basic residues" evidence="1">
    <location>
        <begin position="59"/>
        <end position="69"/>
    </location>
</feature>
<name>A0A2K3NLP2_TRIPR</name>
<evidence type="ECO:0000313" key="3">
    <source>
        <dbReference type="Proteomes" id="UP000236291"/>
    </source>
</evidence>